<evidence type="ECO:0000313" key="1">
    <source>
        <dbReference type="EMBL" id="GAV21511.1"/>
    </source>
</evidence>
<name>A0A1L8CRG7_9THEO</name>
<dbReference type="InterPro" id="IPR014997">
    <property type="entry name" value="DUF1847"/>
</dbReference>
<protein>
    <recommendedName>
        <fullName evidence="3">Metal-binding protein</fullName>
    </recommendedName>
</protein>
<evidence type="ECO:0000313" key="2">
    <source>
        <dbReference type="Proteomes" id="UP000187485"/>
    </source>
</evidence>
<accession>A0A1L8CRG7</accession>
<comment type="caution">
    <text evidence="1">The sequence shown here is derived from an EMBL/GenBank/DDBJ whole genome shotgun (WGS) entry which is preliminary data.</text>
</comment>
<sequence length="203" mass="22763">MGKMKTGCRYCKTTANFKGNFNAMPPNCPTKIYSEITKNKQPYLEDEITAKIMQVADQTPFDEKGKLRSRVEELVFFAKEMGYKKIGIAFCVTLINEAQKLAAILEKEGLTPILACCRLGAIDYSEIRLPKKNPEKFVSICNPIAQARLFNEVKTDLNVILGLCLGHDILFTRESQAPTTTLIVKDRVYGHNPIKTLAKIIEG</sequence>
<dbReference type="STRING" id="870242.cpu_00210"/>
<organism evidence="1 2">
    <name type="scientific">Carboxydothermus pertinax</name>
    <dbReference type="NCBI Taxonomy" id="870242"/>
    <lineage>
        <taxon>Bacteria</taxon>
        <taxon>Bacillati</taxon>
        <taxon>Bacillota</taxon>
        <taxon>Clostridia</taxon>
        <taxon>Thermoanaerobacterales</taxon>
        <taxon>Thermoanaerobacteraceae</taxon>
        <taxon>Carboxydothermus</taxon>
    </lineage>
</organism>
<keyword evidence="2" id="KW-1185">Reference proteome</keyword>
<dbReference type="EMBL" id="BDJK01000001">
    <property type="protein sequence ID" value="GAV21511.1"/>
    <property type="molecule type" value="Genomic_DNA"/>
</dbReference>
<proteinExistence type="predicted"/>
<dbReference type="Proteomes" id="UP000187485">
    <property type="component" value="Unassembled WGS sequence"/>
</dbReference>
<dbReference type="AlphaFoldDB" id="A0A1L8CRG7"/>
<evidence type="ECO:0008006" key="3">
    <source>
        <dbReference type="Google" id="ProtNLM"/>
    </source>
</evidence>
<reference evidence="2" key="1">
    <citation type="submission" date="2016-12" db="EMBL/GenBank/DDBJ databases">
        <title>Draft Genome Sequences od Carboxydothermus pertinax and islandicus, Hydrogenogenic Carboxydotrophic Bacteria.</title>
        <authorList>
            <person name="Fukuyama Y."/>
            <person name="Ohmae K."/>
            <person name="Yoneda Y."/>
            <person name="Yoshida T."/>
            <person name="Sako Y."/>
        </authorList>
    </citation>
    <scope>NUCLEOTIDE SEQUENCE [LARGE SCALE GENOMIC DNA]</scope>
    <source>
        <strain evidence="2">Ug1</strain>
    </source>
</reference>
<gene>
    <name evidence="1" type="ORF">cpu_00210</name>
</gene>
<dbReference type="Pfam" id="PF08901">
    <property type="entry name" value="DUF1847"/>
    <property type="match status" value="1"/>
</dbReference>